<comment type="caution">
    <text evidence="1">The sequence shown here is derived from an EMBL/GenBank/DDBJ whole genome shotgun (WGS) entry which is preliminary data.</text>
</comment>
<evidence type="ECO:0000313" key="2">
    <source>
        <dbReference type="Proteomes" id="UP000263486"/>
    </source>
</evidence>
<evidence type="ECO:0000313" key="1">
    <source>
        <dbReference type="EMBL" id="REI40680.1"/>
    </source>
</evidence>
<name>A0ABX9KFU5_9FUSO</name>
<gene>
    <name evidence="1" type="ORF">DYH56_10275</name>
</gene>
<protein>
    <recommendedName>
        <fullName evidence="3">YkgJ family cysteine cluster protein</fullName>
    </recommendedName>
</protein>
<evidence type="ECO:0008006" key="3">
    <source>
        <dbReference type="Google" id="ProtNLM"/>
    </source>
</evidence>
<reference evidence="1 2" key="1">
    <citation type="submission" date="2018-08" db="EMBL/GenBank/DDBJ databases">
        <title>Draft genome sequence of Psychrilyobacter sp. strain SD5 isolated from Black Sea water.</title>
        <authorList>
            <person name="Yadav S."/>
            <person name="Villanueva L."/>
            <person name="Damste J.S.S."/>
        </authorList>
    </citation>
    <scope>NUCLEOTIDE SEQUENCE [LARGE SCALE GENOMIC DNA]</scope>
    <source>
        <strain evidence="1 2">SD5</strain>
    </source>
</reference>
<dbReference type="Proteomes" id="UP000263486">
    <property type="component" value="Unassembled WGS sequence"/>
</dbReference>
<dbReference type="RefSeq" id="WP_114642779.1">
    <property type="nucleotide sequence ID" value="NZ_JAACIO010000025.1"/>
</dbReference>
<keyword evidence="2" id="KW-1185">Reference proteome</keyword>
<sequence length="285" mass="32890">MKYFLFIDHPKGGLDTVSEEKEERIRSYFSGIDTIETNLTLKGKEYKAVIDYAMFANLTNFDCFNCVEHCCGDAPAIFDKKIRNFILENKESYNELTKTLDILEQLGNDEDEIEDMITEEDVLVPSKYLGTEVDLCACAYTPKNGQTLCSLHSICLDKKMSPREIIENKPLICSIWPLEIILDEKTNTLYLTLPDDFTNNFTIENFYTKSCINIDFAMSPIFRRENPGGFLEDDFKPFIVTYGETLKNVLGENIYNMIKNKLLEEEILENDDFVIETEQINKVLT</sequence>
<dbReference type="EMBL" id="QUAJ01000017">
    <property type="protein sequence ID" value="REI40680.1"/>
    <property type="molecule type" value="Genomic_DNA"/>
</dbReference>
<proteinExistence type="predicted"/>
<accession>A0ABX9KFU5</accession>
<organism evidence="1 2">
    <name type="scientific">Psychrilyobacter piezotolerans</name>
    <dbReference type="NCBI Taxonomy" id="2293438"/>
    <lineage>
        <taxon>Bacteria</taxon>
        <taxon>Fusobacteriati</taxon>
        <taxon>Fusobacteriota</taxon>
        <taxon>Fusobacteriia</taxon>
        <taxon>Fusobacteriales</taxon>
        <taxon>Fusobacteriaceae</taxon>
        <taxon>Psychrilyobacter</taxon>
    </lineage>
</organism>